<feature type="region of interest" description="Disordered" evidence="12">
    <location>
        <begin position="315"/>
        <end position="479"/>
    </location>
</feature>
<feature type="region of interest" description="Disordered" evidence="12">
    <location>
        <begin position="609"/>
        <end position="701"/>
    </location>
</feature>
<dbReference type="AlphaFoldDB" id="A0AAD3N499"/>
<evidence type="ECO:0000256" key="4">
    <source>
        <dbReference type="ARBA" id="ARBA00022679"/>
    </source>
</evidence>
<evidence type="ECO:0000256" key="3">
    <source>
        <dbReference type="ARBA" id="ARBA00012483"/>
    </source>
</evidence>
<comment type="caution">
    <text evidence="14">The sequence shown here is derived from an EMBL/GenBank/DDBJ whole genome shotgun (WGS) entry which is preliminary data.</text>
</comment>
<dbReference type="Proteomes" id="UP001279410">
    <property type="component" value="Unassembled WGS sequence"/>
</dbReference>
<dbReference type="PROSITE" id="PS50089">
    <property type="entry name" value="ZF_RING_2"/>
    <property type="match status" value="1"/>
</dbReference>
<feature type="compositionally biased region" description="Polar residues" evidence="12">
    <location>
        <begin position="377"/>
        <end position="397"/>
    </location>
</feature>
<feature type="domain" description="RING-type" evidence="13">
    <location>
        <begin position="20"/>
        <end position="58"/>
    </location>
</feature>
<evidence type="ECO:0000313" key="15">
    <source>
        <dbReference type="Proteomes" id="UP001279410"/>
    </source>
</evidence>
<dbReference type="GO" id="GO:0031491">
    <property type="term" value="F:nucleosome binding"/>
    <property type="evidence" value="ECO:0007669"/>
    <property type="project" value="TreeGrafter"/>
</dbReference>
<dbReference type="PROSITE" id="PS00518">
    <property type="entry name" value="ZF_RING_1"/>
    <property type="match status" value="1"/>
</dbReference>
<dbReference type="Gene3D" id="3.30.40.10">
    <property type="entry name" value="Zinc/RING finger domain, C3HC4 (zinc finger)"/>
    <property type="match status" value="1"/>
</dbReference>
<name>A0AAD3N499_LATJO</name>
<dbReference type="GO" id="GO:0035861">
    <property type="term" value="C:site of double-strand break"/>
    <property type="evidence" value="ECO:0007669"/>
    <property type="project" value="TreeGrafter"/>
</dbReference>
<evidence type="ECO:0000256" key="6">
    <source>
        <dbReference type="ARBA" id="ARBA00022763"/>
    </source>
</evidence>
<evidence type="ECO:0000256" key="7">
    <source>
        <dbReference type="ARBA" id="ARBA00022771"/>
    </source>
</evidence>
<organism evidence="14 15">
    <name type="scientific">Lates japonicus</name>
    <name type="common">Japanese lates</name>
    <dbReference type="NCBI Taxonomy" id="270547"/>
    <lineage>
        <taxon>Eukaryota</taxon>
        <taxon>Metazoa</taxon>
        <taxon>Chordata</taxon>
        <taxon>Craniata</taxon>
        <taxon>Vertebrata</taxon>
        <taxon>Euteleostomi</taxon>
        <taxon>Actinopterygii</taxon>
        <taxon>Neopterygii</taxon>
        <taxon>Teleostei</taxon>
        <taxon>Neoteleostei</taxon>
        <taxon>Acanthomorphata</taxon>
        <taxon>Carangaria</taxon>
        <taxon>Carangaria incertae sedis</taxon>
        <taxon>Centropomidae</taxon>
        <taxon>Lates</taxon>
    </lineage>
</organism>
<comment type="subcellular location">
    <subcellularLocation>
        <location evidence="2">Nucleus</location>
    </subcellularLocation>
</comment>
<reference evidence="14" key="1">
    <citation type="submission" date="2022-08" db="EMBL/GenBank/DDBJ databases">
        <title>Genome sequencing of akame (Lates japonicus).</title>
        <authorList>
            <person name="Hashiguchi Y."/>
            <person name="Takahashi H."/>
        </authorList>
    </citation>
    <scope>NUCLEOTIDE SEQUENCE</scope>
    <source>
        <strain evidence="14">Kochi</strain>
    </source>
</reference>
<sequence>MASAPASPSETCSLENHLICSICMDTFRDPVTTACGHSFCKKCLKANFKYNAKVCPMCMTPVPSTPVVNFVLRDIVQQQEKEKKTPEENEDLDDKEASDTCTDQKVGAERLKGHNLVTPVRNLDDGACLKYGCPSEIKTPLQSCKTAEMSLQVCYCGWSKVTTYQGLRTHQGRMGCTPKGVRVAESDQQFMWTNVELTNTRKDLRLDVYTSCKTDTYFYSDESLQVCYCGWTKMTTYQGLRIHQGKMGCTPKGVRIPKEEQYYWKNQWEVEVKVEVDQRKCQPAKRAIIKEEKVLEPPGMYVSTNSAAKTATVNERYKSTFAPPKEAQRSSWRTTKSKSDYQHQDFYTPPQVNRSVRGPPVTLPPVVRPKEKKAKRQTLSQATKSDVPVSSTISSATIKEEPKSPLPIPPPSFPRATHPKPGNQPQGFSTGEQVNGSAREHPPTPPPTTVAQPRETDRKENEVRQKRPGPEIPPKIQMKEKMRNIRAAERACEAKPLIQAKPQIQAKPLVQRFSATAAQQTPAQPLEKDKENQKLSENVPDSTSIAQTNSAAAEATTKEDPKSCMKQKELARMFSATTNQATAVQPTEKRKLSQVKLLAQMFSAIPAQETAVQPKKKDKEDHYLSQRVPDSTGATAKMNPAATEATSERDPKSSCETEQLSDFSTGMKVKDLARMFSAATTQDAAVRPRRNTERREKWRRW</sequence>
<dbReference type="InterPro" id="IPR018957">
    <property type="entry name" value="Znf_C3HC4_RING-type"/>
</dbReference>
<dbReference type="InterPro" id="IPR001841">
    <property type="entry name" value="Znf_RING"/>
</dbReference>
<keyword evidence="9" id="KW-0862">Zinc</keyword>
<feature type="compositionally biased region" description="Polar residues" evidence="12">
    <location>
        <begin position="423"/>
        <end position="436"/>
    </location>
</feature>
<dbReference type="InterPro" id="IPR017907">
    <property type="entry name" value="Znf_RING_CS"/>
</dbReference>
<dbReference type="GO" id="GO:0005634">
    <property type="term" value="C:nucleus"/>
    <property type="evidence" value="ECO:0007669"/>
    <property type="project" value="UniProtKB-SubCell"/>
</dbReference>
<keyword evidence="15" id="KW-1185">Reference proteome</keyword>
<accession>A0AAD3N499</accession>
<feature type="compositionally biased region" description="Polar residues" evidence="12">
    <location>
        <begin position="535"/>
        <end position="551"/>
    </location>
</feature>
<dbReference type="SUPFAM" id="SSF57850">
    <property type="entry name" value="RING/U-box"/>
    <property type="match status" value="1"/>
</dbReference>
<gene>
    <name evidence="14" type="ORF">AKAME5_001623000</name>
</gene>
<keyword evidence="5" id="KW-0479">Metal-binding</keyword>
<feature type="compositionally biased region" description="Pro residues" evidence="12">
    <location>
        <begin position="404"/>
        <end position="413"/>
    </location>
</feature>
<feature type="region of interest" description="Disordered" evidence="12">
    <location>
        <begin position="511"/>
        <end position="565"/>
    </location>
</feature>
<feature type="compositionally biased region" description="Basic and acidic residues" evidence="12">
    <location>
        <begin position="690"/>
        <end position="701"/>
    </location>
</feature>
<evidence type="ECO:0000259" key="13">
    <source>
        <dbReference type="PROSITE" id="PS50089"/>
    </source>
</evidence>
<evidence type="ECO:0000256" key="2">
    <source>
        <dbReference type="ARBA" id="ARBA00004123"/>
    </source>
</evidence>
<dbReference type="SMART" id="SM00184">
    <property type="entry name" value="RING"/>
    <property type="match status" value="1"/>
</dbReference>
<dbReference type="GO" id="GO:0006302">
    <property type="term" value="P:double-strand break repair"/>
    <property type="evidence" value="ECO:0007669"/>
    <property type="project" value="TreeGrafter"/>
</dbReference>
<feature type="compositionally biased region" description="Basic and acidic residues" evidence="12">
    <location>
        <begin position="556"/>
        <end position="565"/>
    </location>
</feature>
<dbReference type="EC" id="2.3.2.27" evidence="3"/>
<evidence type="ECO:0000313" key="14">
    <source>
        <dbReference type="EMBL" id="GLD64701.1"/>
    </source>
</evidence>
<dbReference type="InterPro" id="IPR051657">
    <property type="entry name" value="RNF168/RNF169_E3_ubiq-ligase"/>
</dbReference>
<feature type="region of interest" description="Disordered" evidence="12">
    <location>
        <begin position="79"/>
        <end position="99"/>
    </location>
</feature>
<evidence type="ECO:0000256" key="5">
    <source>
        <dbReference type="ARBA" id="ARBA00022723"/>
    </source>
</evidence>
<keyword evidence="8" id="KW-0833">Ubl conjugation pathway</keyword>
<dbReference type="InterPro" id="IPR013083">
    <property type="entry name" value="Znf_RING/FYVE/PHD"/>
</dbReference>
<dbReference type="EMBL" id="BRZM01000070">
    <property type="protein sequence ID" value="GLD64701.1"/>
    <property type="molecule type" value="Genomic_DNA"/>
</dbReference>
<evidence type="ECO:0000256" key="9">
    <source>
        <dbReference type="ARBA" id="ARBA00022833"/>
    </source>
</evidence>
<keyword evidence="7 11" id="KW-0863">Zinc-finger</keyword>
<comment type="catalytic activity">
    <reaction evidence="1">
        <text>S-ubiquitinyl-[E2 ubiquitin-conjugating enzyme]-L-cysteine + [acceptor protein]-L-lysine = [E2 ubiquitin-conjugating enzyme]-L-cysteine + N(6)-ubiquitinyl-[acceptor protein]-L-lysine.</text>
        <dbReference type="EC" id="2.3.2.27"/>
    </reaction>
</comment>
<keyword evidence="10" id="KW-0539">Nucleus</keyword>
<keyword evidence="6" id="KW-0227">DNA damage</keyword>
<feature type="compositionally biased region" description="Basic and acidic residues" evidence="12">
    <location>
        <begin position="454"/>
        <end position="469"/>
    </location>
</feature>
<evidence type="ECO:0000256" key="8">
    <source>
        <dbReference type="ARBA" id="ARBA00022786"/>
    </source>
</evidence>
<feature type="compositionally biased region" description="Basic and acidic residues" evidence="12">
    <location>
        <begin position="615"/>
        <end position="624"/>
    </location>
</feature>
<keyword evidence="4" id="KW-0808">Transferase</keyword>
<dbReference type="Pfam" id="PF00097">
    <property type="entry name" value="zf-C3HC4"/>
    <property type="match status" value="1"/>
</dbReference>
<proteinExistence type="predicted"/>
<evidence type="ECO:0000256" key="11">
    <source>
        <dbReference type="PROSITE-ProRule" id="PRU00175"/>
    </source>
</evidence>
<dbReference type="PANTHER" id="PTHR23328:SF0">
    <property type="entry name" value="RING-TYPE DOMAIN-CONTAINING PROTEIN"/>
    <property type="match status" value="1"/>
</dbReference>
<dbReference type="PANTHER" id="PTHR23328">
    <property type="entry name" value="RING-TYPE DOMAIN-CONTAINING PROTEIN"/>
    <property type="match status" value="1"/>
</dbReference>
<dbReference type="GO" id="GO:0061630">
    <property type="term" value="F:ubiquitin protein ligase activity"/>
    <property type="evidence" value="ECO:0007669"/>
    <property type="project" value="UniProtKB-EC"/>
</dbReference>
<dbReference type="GO" id="GO:0008270">
    <property type="term" value="F:zinc ion binding"/>
    <property type="evidence" value="ECO:0007669"/>
    <property type="project" value="UniProtKB-KW"/>
</dbReference>
<evidence type="ECO:0000256" key="10">
    <source>
        <dbReference type="ARBA" id="ARBA00023242"/>
    </source>
</evidence>
<evidence type="ECO:0000256" key="1">
    <source>
        <dbReference type="ARBA" id="ARBA00000900"/>
    </source>
</evidence>
<protein>
    <recommendedName>
        <fullName evidence="3">RING-type E3 ubiquitin transferase</fullName>
        <ecNumber evidence="3">2.3.2.27</ecNumber>
    </recommendedName>
</protein>
<feature type="compositionally biased region" description="Low complexity" evidence="12">
    <location>
        <begin position="515"/>
        <end position="525"/>
    </location>
</feature>
<evidence type="ECO:0000256" key="12">
    <source>
        <dbReference type="SAM" id="MobiDB-lite"/>
    </source>
</evidence>
<feature type="compositionally biased region" description="Basic and acidic residues" evidence="12">
    <location>
        <begin position="646"/>
        <end position="655"/>
    </location>
</feature>